<keyword evidence="3 4" id="KW-0040">ANK repeat</keyword>
<dbReference type="Proteomes" id="UP001239445">
    <property type="component" value="Unassembled WGS sequence"/>
</dbReference>
<dbReference type="Gene3D" id="1.25.40.20">
    <property type="entry name" value="Ankyrin repeat-containing domain"/>
    <property type="match status" value="2"/>
</dbReference>
<accession>A0AAJ0BE71</accession>
<dbReference type="EMBL" id="MU839831">
    <property type="protein sequence ID" value="KAK1756650.1"/>
    <property type="molecule type" value="Genomic_DNA"/>
</dbReference>
<evidence type="ECO:0000256" key="1">
    <source>
        <dbReference type="ARBA" id="ARBA00005949"/>
    </source>
</evidence>
<dbReference type="PRINTS" id="PR01415">
    <property type="entry name" value="ANKYRIN"/>
</dbReference>
<evidence type="ECO:0000313" key="5">
    <source>
        <dbReference type="EMBL" id="KAK1756650.1"/>
    </source>
</evidence>
<evidence type="ECO:0000256" key="4">
    <source>
        <dbReference type="PROSITE-ProRule" id="PRU00023"/>
    </source>
</evidence>
<proteinExistence type="inferred from homology"/>
<dbReference type="InterPro" id="IPR051573">
    <property type="entry name" value="Ankyrin-SOCS_box_domain"/>
</dbReference>
<organism evidence="5 6">
    <name type="scientific">Echria macrotheca</name>
    <dbReference type="NCBI Taxonomy" id="438768"/>
    <lineage>
        <taxon>Eukaryota</taxon>
        <taxon>Fungi</taxon>
        <taxon>Dikarya</taxon>
        <taxon>Ascomycota</taxon>
        <taxon>Pezizomycotina</taxon>
        <taxon>Sordariomycetes</taxon>
        <taxon>Sordariomycetidae</taxon>
        <taxon>Sordariales</taxon>
        <taxon>Schizotheciaceae</taxon>
        <taxon>Echria</taxon>
    </lineage>
</organism>
<dbReference type="GO" id="GO:0045732">
    <property type="term" value="P:positive regulation of protein catabolic process"/>
    <property type="evidence" value="ECO:0007669"/>
    <property type="project" value="TreeGrafter"/>
</dbReference>
<dbReference type="PROSITE" id="PS50297">
    <property type="entry name" value="ANK_REP_REGION"/>
    <property type="match status" value="5"/>
</dbReference>
<evidence type="ECO:0000313" key="6">
    <source>
        <dbReference type="Proteomes" id="UP001239445"/>
    </source>
</evidence>
<reference evidence="5" key="1">
    <citation type="submission" date="2023-06" db="EMBL/GenBank/DDBJ databases">
        <title>Genome-scale phylogeny and comparative genomics of the fungal order Sordariales.</title>
        <authorList>
            <consortium name="Lawrence Berkeley National Laboratory"/>
            <person name="Hensen N."/>
            <person name="Bonometti L."/>
            <person name="Westerberg I."/>
            <person name="Brannstrom I.O."/>
            <person name="Guillou S."/>
            <person name="Cros-Aarteil S."/>
            <person name="Calhoun S."/>
            <person name="Haridas S."/>
            <person name="Kuo A."/>
            <person name="Mondo S."/>
            <person name="Pangilinan J."/>
            <person name="Riley R."/>
            <person name="Labutti K."/>
            <person name="Andreopoulos B."/>
            <person name="Lipzen A."/>
            <person name="Chen C."/>
            <person name="Yanf M."/>
            <person name="Daum C."/>
            <person name="Ng V."/>
            <person name="Clum A."/>
            <person name="Steindorff A."/>
            <person name="Ohm R."/>
            <person name="Martin F."/>
            <person name="Silar P."/>
            <person name="Natvig D."/>
            <person name="Lalanne C."/>
            <person name="Gautier V."/>
            <person name="Ament-Velasquez S.L."/>
            <person name="Kruys A."/>
            <person name="Hutchinson M.I."/>
            <person name="Powell A.J."/>
            <person name="Barry K."/>
            <person name="Miller A.N."/>
            <person name="Grigoriev I.V."/>
            <person name="Debuchy R."/>
            <person name="Gladieux P."/>
            <person name="Thoren M.H."/>
            <person name="Johannesson H."/>
        </authorList>
    </citation>
    <scope>NUCLEOTIDE SEQUENCE</scope>
    <source>
        <strain evidence="5">PSN4</strain>
    </source>
</reference>
<dbReference type="PANTHER" id="PTHR24136:SF15">
    <property type="entry name" value="ANK_REP_REGION DOMAIN-CONTAINING PROTEIN"/>
    <property type="match status" value="1"/>
</dbReference>
<dbReference type="InterPro" id="IPR036770">
    <property type="entry name" value="Ankyrin_rpt-contain_sf"/>
</dbReference>
<dbReference type="InterPro" id="IPR002110">
    <property type="entry name" value="Ankyrin_rpt"/>
</dbReference>
<sequence>MRSPNAAPQPDELDDISTGYALDAVFDPSLVTDDVDEYCWTPLQLAARTGDLLEVNRIISSAPNYGEAQATVNAPPTGYYGQTALQAACMRGHTDVVRALLNAGADIHAAGGNNSYRNAFEVACSVGNREIFDMLLAAGADVSPATITRYGGRTPLQAAAEGGHRELASRLIELGANVNAPASTSSGLTALQAAVWRQHHDIVRILLEHGANVNAPPARYKGLTALQAAALVGDMNMVDLLLDQDADINAPGSQLNGGTALHAAAAGGHVEIVEKLLKRGHNPNATAGWAKQTPVQSAFVVGRSDIVDVLIQAGATGPVAGGKILFTTVKRQTRNTINKPDETSLTS</sequence>
<comment type="similarity">
    <text evidence="1">Belongs to the ankyrin SOCS box (ASB) family.</text>
</comment>
<dbReference type="GO" id="GO:0016567">
    <property type="term" value="P:protein ubiquitination"/>
    <property type="evidence" value="ECO:0007669"/>
    <property type="project" value="TreeGrafter"/>
</dbReference>
<dbReference type="SMART" id="SM00248">
    <property type="entry name" value="ANK"/>
    <property type="match status" value="8"/>
</dbReference>
<feature type="repeat" description="ANK" evidence="4">
    <location>
        <begin position="151"/>
        <end position="183"/>
    </location>
</feature>
<feature type="repeat" description="ANK" evidence="4">
    <location>
        <begin position="186"/>
        <end position="218"/>
    </location>
</feature>
<gene>
    <name evidence="5" type="ORF">QBC47DRAFT_377356</name>
</gene>
<dbReference type="Pfam" id="PF12796">
    <property type="entry name" value="Ank_2"/>
    <property type="match status" value="3"/>
</dbReference>
<keyword evidence="2" id="KW-0677">Repeat</keyword>
<dbReference type="AlphaFoldDB" id="A0AAJ0BE71"/>
<keyword evidence="6" id="KW-1185">Reference proteome</keyword>
<evidence type="ECO:0000256" key="3">
    <source>
        <dbReference type="ARBA" id="ARBA00023043"/>
    </source>
</evidence>
<dbReference type="PANTHER" id="PTHR24136">
    <property type="entry name" value="SOWAH (DROSOPHILA) HOMOLOG"/>
    <property type="match status" value="1"/>
</dbReference>
<protein>
    <submittedName>
        <fullName evidence="5">Ankyrin repeat protein L93</fullName>
    </submittedName>
</protein>
<feature type="repeat" description="ANK" evidence="4">
    <location>
        <begin position="256"/>
        <end position="288"/>
    </location>
</feature>
<evidence type="ECO:0000256" key="2">
    <source>
        <dbReference type="ARBA" id="ARBA00022737"/>
    </source>
</evidence>
<comment type="caution">
    <text evidence="5">The sequence shown here is derived from an EMBL/GenBank/DDBJ whole genome shotgun (WGS) entry which is preliminary data.</text>
</comment>
<name>A0AAJ0BE71_9PEZI</name>
<feature type="repeat" description="ANK" evidence="4">
    <location>
        <begin position="80"/>
        <end position="112"/>
    </location>
</feature>
<dbReference type="PROSITE" id="PS50088">
    <property type="entry name" value="ANK_REPEAT"/>
    <property type="match status" value="5"/>
</dbReference>
<dbReference type="SUPFAM" id="SSF48403">
    <property type="entry name" value="Ankyrin repeat"/>
    <property type="match status" value="1"/>
</dbReference>
<feature type="repeat" description="ANK" evidence="4">
    <location>
        <begin position="221"/>
        <end position="253"/>
    </location>
</feature>